<dbReference type="SUPFAM" id="SSF53335">
    <property type="entry name" value="S-adenosyl-L-methionine-dependent methyltransferases"/>
    <property type="match status" value="1"/>
</dbReference>
<dbReference type="Gene3D" id="3.40.50.150">
    <property type="entry name" value="Vaccinia Virus protein VP39"/>
    <property type="match status" value="1"/>
</dbReference>
<evidence type="ECO:0000313" key="14">
    <source>
        <dbReference type="EMBL" id="KAG7192546.1"/>
    </source>
</evidence>
<dbReference type="RefSeq" id="XP_043048096.1">
    <property type="nucleotide sequence ID" value="XM_043192432.1"/>
</dbReference>
<keyword evidence="6" id="KW-0489">Methyltransferase</keyword>
<dbReference type="GO" id="GO:0006412">
    <property type="term" value="P:translation"/>
    <property type="evidence" value="ECO:0007669"/>
    <property type="project" value="InterPro"/>
</dbReference>
<name>A0A9P7V7X8_9ASCO</name>
<evidence type="ECO:0000256" key="4">
    <source>
        <dbReference type="ARBA" id="ARBA00005781"/>
    </source>
</evidence>
<proteinExistence type="inferred from homology"/>
<comment type="subcellular location">
    <subcellularLocation>
        <location evidence="2">Cytoplasm</location>
    </subcellularLocation>
    <subcellularLocation>
        <location evidence="1">Nucleus</location>
    </subcellularLocation>
</comment>
<gene>
    <name evidence="14" type="primary">BUD23</name>
    <name evidence="14" type="ORF">KQ657_001643</name>
</gene>
<dbReference type="InterPro" id="IPR013216">
    <property type="entry name" value="Methyltransf_11"/>
</dbReference>
<evidence type="ECO:0000256" key="8">
    <source>
        <dbReference type="ARBA" id="ARBA00022691"/>
    </source>
</evidence>
<sequence length="429" mass="48706">MSRPEQLAPPEVFYNDSESYKYTTSTRVQHIQAKMTLRALELLNLEPDTPHFLLDLGCGSGLSGEILTEEGYNWLGMDISPSMLATGLDRDLEGDLFLSDLGNGIPFRPGTFDAAISISAIQWLCNADTANVDPKRRLMRFFNTLYASLKRGGKFVAQFYPMNDQQIEQIMDLAKVAGFGGGLVVDDPESKKNKKYYLVLTAGQSDRLINLAGAEMEVTDSNKKVNKKLMRKLESKKQFISRKKDVMRKRGKSVALDSKFTGRKRRPLSSLGNPLRTFFARTNLPTVYEPLPKRRNGESALEFLQKELLDKYDRVGKRRALVDSRNGLRAGDVIKVTYGDRTSVVGQVIAIKRGHNNVGTNILVRNKYQKIGVEVRVPLYNPNVKNIEIVHKPTKYMPRNKHYYIRNTKVDVGDVEQMVKQEYKKTHDY</sequence>
<keyword evidence="7" id="KW-0808">Transferase</keyword>
<dbReference type="InterPro" id="IPR001857">
    <property type="entry name" value="Ribosomal_bL19"/>
</dbReference>
<evidence type="ECO:0000313" key="15">
    <source>
        <dbReference type="Proteomes" id="UP000790833"/>
    </source>
</evidence>
<comment type="caution">
    <text evidence="14">The sequence shown here is derived from an EMBL/GenBank/DDBJ whole genome shotgun (WGS) entry which is preliminary data.</text>
</comment>
<dbReference type="SUPFAM" id="SSF50104">
    <property type="entry name" value="Translation proteins SH3-like domain"/>
    <property type="match status" value="1"/>
</dbReference>
<dbReference type="GO" id="GO:0003735">
    <property type="term" value="F:structural constituent of ribosome"/>
    <property type="evidence" value="ECO:0007669"/>
    <property type="project" value="InterPro"/>
</dbReference>
<evidence type="ECO:0000256" key="10">
    <source>
        <dbReference type="ARBA" id="ARBA00023242"/>
    </source>
</evidence>
<evidence type="ECO:0000256" key="3">
    <source>
        <dbReference type="ARBA" id="ARBA00005547"/>
    </source>
</evidence>
<dbReference type="GO" id="GO:0005730">
    <property type="term" value="C:nucleolus"/>
    <property type="evidence" value="ECO:0007669"/>
    <property type="project" value="TreeGrafter"/>
</dbReference>
<keyword evidence="11" id="KW-0687">Ribonucleoprotein</keyword>
<dbReference type="GO" id="GO:0070476">
    <property type="term" value="P:rRNA (guanine-N7)-methylation"/>
    <property type="evidence" value="ECO:0007669"/>
    <property type="project" value="InterPro"/>
</dbReference>
<dbReference type="OrthoDB" id="2877at2759"/>
<dbReference type="InterPro" id="IPR038657">
    <property type="entry name" value="Ribosomal_bL19_sf"/>
</dbReference>
<evidence type="ECO:0000256" key="2">
    <source>
        <dbReference type="ARBA" id="ARBA00004496"/>
    </source>
</evidence>
<evidence type="ECO:0000256" key="9">
    <source>
        <dbReference type="ARBA" id="ARBA00022980"/>
    </source>
</evidence>
<dbReference type="CDD" id="cd02440">
    <property type="entry name" value="AdoMet_MTases"/>
    <property type="match status" value="1"/>
</dbReference>
<evidence type="ECO:0000259" key="12">
    <source>
        <dbReference type="Pfam" id="PF08241"/>
    </source>
</evidence>
<dbReference type="GO" id="GO:1990904">
    <property type="term" value="C:ribonucleoprotein complex"/>
    <property type="evidence" value="ECO:0007669"/>
    <property type="project" value="UniProtKB-KW"/>
</dbReference>
<reference evidence="14" key="1">
    <citation type="submission" date="2021-03" db="EMBL/GenBank/DDBJ databases">
        <authorList>
            <person name="Palmer J.M."/>
        </authorList>
    </citation>
    <scope>NUCLEOTIDE SEQUENCE</scope>
    <source>
        <strain evidence="14">ARV_011</strain>
    </source>
</reference>
<keyword evidence="5" id="KW-0963">Cytoplasm</keyword>
<keyword evidence="10" id="KW-0539">Nucleus</keyword>
<feature type="domain" description="18S rRNA (guanine(1575)-N(7))-methyltransferase Bud23 C-terminal" evidence="13">
    <location>
        <begin position="219"/>
        <end position="266"/>
    </location>
</feature>
<dbReference type="InterPro" id="IPR029063">
    <property type="entry name" value="SAM-dependent_MTases_sf"/>
</dbReference>
<evidence type="ECO:0000256" key="11">
    <source>
        <dbReference type="ARBA" id="ARBA00023274"/>
    </source>
</evidence>
<dbReference type="FunFam" id="3.40.50.150:FF:000017">
    <property type="entry name" value="probable 18S rRNA (Guanine-N(7))-methyltransferase"/>
    <property type="match status" value="1"/>
</dbReference>
<dbReference type="Pfam" id="PF12589">
    <property type="entry name" value="WBS_methylT"/>
    <property type="match status" value="1"/>
</dbReference>
<dbReference type="GO" id="GO:0005737">
    <property type="term" value="C:cytoplasm"/>
    <property type="evidence" value="ECO:0007669"/>
    <property type="project" value="UniProtKB-SubCell"/>
</dbReference>
<dbReference type="GeneID" id="66115017"/>
<dbReference type="Pfam" id="PF01245">
    <property type="entry name" value="Ribosomal_L19"/>
    <property type="match status" value="1"/>
</dbReference>
<dbReference type="GO" id="GO:0016435">
    <property type="term" value="F:rRNA (guanine) methyltransferase activity"/>
    <property type="evidence" value="ECO:0007669"/>
    <property type="project" value="InterPro"/>
</dbReference>
<dbReference type="Gene3D" id="2.30.30.790">
    <property type="match status" value="1"/>
</dbReference>
<keyword evidence="9" id="KW-0689">Ribosomal protein</keyword>
<dbReference type="InterPro" id="IPR022238">
    <property type="entry name" value="Bud23_C"/>
</dbReference>
<evidence type="ECO:0000256" key="5">
    <source>
        <dbReference type="ARBA" id="ARBA00022490"/>
    </source>
</evidence>
<dbReference type="PANTHER" id="PTHR12734">
    <property type="entry name" value="METHYLTRANSFERASE-RELATED"/>
    <property type="match status" value="1"/>
</dbReference>
<dbReference type="Proteomes" id="UP000790833">
    <property type="component" value="Unassembled WGS sequence"/>
</dbReference>
<dbReference type="Pfam" id="PF08241">
    <property type="entry name" value="Methyltransf_11"/>
    <property type="match status" value="1"/>
</dbReference>
<dbReference type="InterPro" id="IPR008991">
    <property type="entry name" value="Translation_prot_SH3-like_sf"/>
</dbReference>
<dbReference type="PANTHER" id="PTHR12734:SF0">
    <property type="entry name" value="18S RRNA (GUANINE-N(7))-METHYLTRANSFERASE-RELATED"/>
    <property type="match status" value="1"/>
</dbReference>
<keyword evidence="15" id="KW-1185">Reference proteome</keyword>
<evidence type="ECO:0000256" key="7">
    <source>
        <dbReference type="ARBA" id="ARBA00022679"/>
    </source>
</evidence>
<dbReference type="InterPro" id="IPR039769">
    <property type="entry name" value="Bud23-like"/>
</dbReference>
<evidence type="ECO:0000256" key="1">
    <source>
        <dbReference type="ARBA" id="ARBA00004123"/>
    </source>
</evidence>
<dbReference type="AlphaFoldDB" id="A0A9P7V7X8"/>
<accession>A0A9P7V7X8</accession>
<evidence type="ECO:0000259" key="13">
    <source>
        <dbReference type="Pfam" id="PF12589"/>
    </source>
</evidence>
<organism evidence="14 15">
    <name type="scientific">Scheffersomyces spartinae</name>
    <dbReference type="NCBI Taxonomy" id="45513"/>
    <lineage>
        <taxon>Eukaryota</taxon>
        <taxon>Fungi</taxon>
        <taxon>Dikarya</taxon>
        <taxon>Ascomycota</taxon>
        <taxon>Saccharomycotina</taxon>
        <taxon>Pichiomycetes</taxon>
        <taxon>Debaryomycetaceae</taxon>
        <taxon>Scheffersomyces</taxon>
    </lineage>
</organism>
<comment type="similarity">
    <text evidence="4">Belongs to the bacterial ribosomal protein bL19 family.</text>
</comment>
<protein>
    <submittedName>
        <fullName evidence="14">18S rRNA (Guanine1575-N7)-methyltransferase</fullName>
    </submittedName>
</protein>
<dbReference type="EMBL" id="JAHMUF010000017">
    <property type="protein sequence ID" value="KAG7192546.1"/>
    <property type="molecule type" value="Genomic_DNA"/>
</dbReference>
<keyword evidence="8" id="KW-0949">S-adenosyl-L-methionine</keyword>
<dbReference type="GO" id="GO:0005840">
    <property type="term" value="C:ribosome"/>
    <property type="evidence" value="ECO:0007669"/>
    <property type="project" value="UniProtKB-KW"/>
</dbReference>
<feature type="domain" description="Methyltransferase type 11" evidence="12">
    <location>
        <begin position="54"/>
        <end position="156"/>
    </location>
</feature>
<comment type="similarity">
    <text evidence="3">Belongs to the class I-like SAM-binding methyltransferase superfamily. BUD23/WBSCR22 family.</text>
</comment>
<evidence type="ECO:0000256" key="6">
    <source>
        <dbReference type="ARBA" id="ARBA00022603"/>
    </source>
</evidence>